<reference evidence="2 3" key="1">
    <citation type="submission" date="2020-08" db="EMBL/GenBank/DDBJ databases">
        <title>Genomic Encyclopedia of Type Strains, Phase IV (KMG-IV): sequencing the most valuable type-strain genomes for metagenomic binning, comparative biology and taxonomic classification.</title>
        <authorList>
            <person name="Goeker M."/>
        </authorList>
    </citation>
    <scope>NUCLEOTIDE SEQUENCE [LARGE SCALE GENOMIC DNA]</scope>
    <source>
        <strain evidence="2 3">DSM 103526</strain>
    </source>
</reference>
<proteinExistence type="predicted"/>
<feature type="transmembrane region" description="Helical" evidence="1">
    <location>
        <begin position="27"/>
        <end position="47"/>
    </location>
</feature>
<keyword evidence="2" id="KW-0456">Lyase</keyword>
<keyword evidence="1" id="KW-0472">Membrane</keyword>
<dbReference type="EMBL" id="JACHEN010000019">
    <property type="protein sequence ID" value="MBB6217019.1"/>
    <property type="molecule type" value="Genomic_DNA"/>
</dbReference>
<name>A0A841L3R6_9FIRM</name>
<evidence type="ECO:0000313" key="2">
    <source>
        <dbReference type="EMBL" id="MBB6217019.1"/>
    </source>
</evidence>
<comment type="caution">
    <text evidence="2">The sequence shown here is derived from an EMBL/GenBank/DDBJ whole genome shotgun (WGS) entry which is preliminary data.</text>
</comment>
<sequence length="395" mass="46033">MKKLTVLKQALLSLVFGISIQAYLVFPGAYEKIAIAFISVLTYRFVVQQNKIDWRYYRRMLVVILLGMFLAYSIIDFMSMEEKLDEQLKGLRNKENVAVLLVFDGESTTYDVSLALRNYRKEIKGLREITIPLKLYQYKKAYEHLRISRYQEKAISIQEKLGGLLSPHYDVYISYAEANPYYYEVMDQIILKENYDKVIVQPISIGESLEAIAEGNNRIMPYLIRSKTMVRHGESLWNSEKIAKAVVKRALGNNPEKAEGDIGIILMAGSNIQKINTKIGTINMRREMLFMERVKTYFTQQGIESRKIIALDMVNDKEGLEKAVQQLRLYGVGKIYLISIHDFLDKIENQSYIYKFMEKLEEQQDLNMEYIDGWGTEDLVIEELENRIRLLNVQE</sequence>
<keyword evidence="1" id="KW-1133">Transmembrane helix</keyword>
<accession>A0A841L3R6</accession>
<feature type="transmembrane region" description="Helical" evidence="1">
    <location>
        <begin position="59"/>
        <end position="80"/>
    </location>
</feature>
<evidence type="ECO:0000256" key="1">
    <source>
        <dbReference type="SAM" id="Phobius"/>
    </source>
</evidence>
<dbReference type="SUPFAM" id="SSF53800">
    <property type="entry name" value="Chelatase"/>
    <property type="match status" value="1"/>
</dbReference>
<dbReference type="GO" id="GO:0016829">
    <property type="term" value="F:lyase activity"/>
    <property type="evidence" value="ECO:0007669"/>
    <property type="project" value="UniProtKB-KW"/>
</dbReference>
<gene>
    <name evidence="2" type="ORF">HNQ80_003124</name>
</gene>
<dbReference type="RefSeq" id="WP_184311538.1">
    <property type="nucleotide sequence ID" value="NZ_JACHEN010000019.1"/>
</dbReference>
<dbReference type="Proteomes" id="UP000579281">
    <property type="component" value="Unassembled WGS sequence"/>
</dbReference>
<keyword evidence="3" id="KW-1185">Reference proteome</keyword>
<dbReference type="AlphaFoldDB" id="A0A841L3R6"/>
<organism evidence="2 3">
    <name type="scientific">Anaerosolibacter carboniphilus</name>
    <dbReference type="NCBI Taxonomy" id="1417629"/>
    <lineage>
        <taxon>Bacteria</taxon>
        <taxon>Bacillati</taxon>
        <taxon>Bacillota</taxon>
        <taxon>Clostridia</taxon>
        <taxon>Peptostreptococcales</taxon>
        <taxon>Thermotaleaceae</taxon>
        <taxon>Anaerosolibacter</taxon>
    </lineage>
</organism>
<evidence type="ECO:0000313" key="3">
    <source>
        <dbReference type="Proteomes" id="UP000579281"/>
    </source>
</evidence>
<keyword evidence="1" id="KW-0812">Transmembrane</keyword>
<protein>
    <submittedName>
        <fullName evidence="2">Protoheme ferro-lyase</fullName>
    </submittedName>
</protein>